<gene>
    <name evidence="1" type="ORF">TNCV_3682461</name>
</gene>
<dbReference type="AlphaFoldDB" id="A0A8X6RCP1"/>
<comment type="caution">
    <text evidence="1">The sequence shown here is derived from an EMBL/GenBank/DDBJ whole genome shotgun (WGS) entry which is preliminary data.</text>
</comment>
<accession>A0A8X6RCP1</accession>
<protein>
    <submittedName>
        <fullName evidence="1">Uncharacterized protein</fullName>
    </submittedName>
</protein>
<name>A0A8X6RCP1_TRICX</name>
<keyword evidence="2" id="KW-1185">Reference proteome</keyword>
<dbReference type="Proteomes" id="UP000887159">
    <property type="component" value="Unassembled WGS sequence"/>
</dbReference>
<proteinExistence type="predicted"/>
<organism evidence="1 2">
    <name type="scientific">Trichonephila clavipes</name>
    <name type="common">Golden silk orbweaver</name>
    <name type="synonym">Nephila clavipes</name>
    <dbReference type="NCBI Taxonomy" id="2585209"/>
    <lineage>
        <taxon>Eukaryota</taxon>
        <taxon>Metazoa</taxon>
        <taxon>Ecdysozoa</taxon>
        <taxon>Arthropoda</taxon>
        <taxon>Chelicerata</taxon>
        <taxon>Arachnida</taxon>
        <taxon>Araneae</taxon>
        <taxon>Araneomorphae</taxon>
        <taxon>Entelegynae</taxon>
        <taxon>Araneoidea</taxon>
        <taxon>Nephilidae</taxon>
        <taxon>Trichonephila</taxon>
    </lineage>
</organism>
<reference evidence="1" key="1">
    <citation type="submission" date="2020-08" db="EMBL/GenBank/DDBJ databases">
        <title>Multicomponent nature underlies the extraordinary mechanical properties of spider dragline silk.</title>
        <authorList>
            <person name="Kono N."/>
            <person name="Nakamura H."/>
            <person name="Mori M."/>
            <person name="Yoshida Y."/>
            <person name="Ohtoshi R."/>
            <person name="Malay A.D."/>
            <person name="Moran D.A.P."/>
            <person name="Tomita M."/>
            <person name="Numata K."/>
            <person name="Arakawa K."/>
        </authorList>
    </citation>
    <scope>NUCLEOTIDE SEQUENCE</scope>
</reference>
<evidence type="ECO:0000313" key="2">
    <source>
        <dbReference type="Proteomes" id="UP000887159"/>
    </source>
</evidence>
<sequence length="85" mass="9916">MTPKWQARCALLYGTDAAPKRTVQKWLIRRFLGVFSNSKFLKAQRKQFNFLAVDNFVRTLGYMQANGQGEDKECEYILEVTPPER</sequence>
<dbReference type="EMBL" id="BMAU01021135">
    <property type="protein sequence ID" value="GFX91660.1"/>
    <property type="molecule type" value="Genomic_DNA"/>
</dbReference>
<evidence type="ECO:0000313" key="1">
    <source>
        <dbReference type="EMBL" id="GFX91660.1"/>
    </source>
</evidence>